<reference evidence="4 5" key="1">
    <citation type="journal article" date="2018" name="PLoS Genet.">
        <title>Population sequencing reveals clonal diversity and ancestral inbreeding in the grapevine cultivar Chardonnay.</title>
        <authorList>
            <person name="Roach M.J."/>
            <person name="Johnson D.L."/>
            <person name="Bohlmann J."/>
            <person name="van Vuuren H.J."/>
            <person name="Jones S.J."/>
            <person name="Pretorius I.S."/>
            <person name="Schmidt S.A."/>
            <person name="Borneman A.R."/>
        </authorList>
    </citation>
    <scope>NUCLEOTIDE SEQUENCE [LARGE SCALE GENOMIC DNA]</scope>
    <source>
        <strain evidence="5">cv. Chardonnay</strain>
        <tissue evidence="4">Leaf</tissue>
    </source>
</reference>
<evidence type="ECO:0000313" key="5">
    <source>
        <dbReference type="Proteomes" id="UP000288805"/>
    </source>
</evidence>
<sequence>MGRGLEGLDAVDGGVLIGEGSSASRPRAQTLSLERGVNGDADPLVLGEEPSASRPRAQTISMERGINGDDDPIVGMRRVVMPMEVSKVVKRGTMTDEALHVEASKWQQWELGSEGRNPRVVKEEEEGGRPKFKICPRGIVHSFGVGRFLGWGAMGARGATGGVVVFWDNRVLELVGMEVGIFSILCRFKNCEDGFLWTFTGVYGPTMKRYRELFWEELGVIRGLWSDPWCIGGDFNVIFASPWGPFTWSGGLNGLSRSRLDSFMISEDWENHFSGAIQCSLPRLVSDHFPILLDGVGLEFDSIGVEETAMLEMFSVKEVSSALSELNGDKAPSPNGFSLAFWQFYWDFVKDEIMAIYGLRINLNKSEILLVGRVENAKLLAVELGCKVGSLPSTYLGLPLGALHKSVMVWDGVEKRMQKRLALWKRQFISKGRRITLIWSTLACMPTYLMSLLLRSLGLKEEGGVLAGLGGLWGGALEGNQCVGSGLLGFHGEEGGWTPRFLRPFNDWEVERFLLTIQGKRLNANVEDRMVWKETKNEIFTVKSLYNSLDHSCVVPFPWSIIWSPYVPTKVGFFAWEASWGKVLTQDQLKRRG</sequence>
<dbReference type="EMBL" id="QGNW01001178">
    <property type="protein sequence ID" value="RVW51826.1"/>
    <property type="molecule type" value="Genomic_DNA"/>
</dbReference>
<gene>
    <name evidence="4" type="ORF">CK203_085751</name>
</gene>
<dbReference type="Gene3D" id="3.60.10.10">
    <property type="entry name" value="Endonuclease/exonuclease/phosphatase"/>
    <property type="match status" value="1"/>
</dbReference>
<organism evidence="4 5">
    <name type="scientific">Vitis vinifera</name>
    <name type="common">Grape</name>
    <dbReference type="NCBI Taxonomy" id="29760"/>
    <lineage>
        <taxon>Eukaryota</taxon>
        <taxon>Viridiplantae</taxon>
        <taxon>Streptophyta</taxon>
        <taxon>Embryophyta</taxon>
        <taxon>Tracheophyta</taxon>
        <taxon>Spermatophyta</taxon>
        <taxon>Magnoliopsida</taxon>
        <taxon>eudicotyledons</taxon>
        <taxon>Gunneridae</taxon>
        <taxon>Pentapetalae</taxon>
        <taxon>rosids</taxon>
        <taxon>Vitales</taxon>
        <taxon>Vitaceae</taxon>
        <taxon>Viteae</taxon>
        <taxon>Vitis</taxon>
    </lineage>
</organism>
<feature type="domain" description="Endonuclease/exonuclease/phosphatase" evidence="2">
    <location>
        <begin position="154"/>
        <end position="288"/>
    </location>
</feature>
<dbReference type="SUPFAM" id="SSF56219">
    <property type="entry name" value="DNase I-like"/>
    <property type="match status" value="1"/>
</dbReference>
<feature type="region of interest" description="Disordered" evidence="1">
    <location>
        <begin position="35"/>
        <end position="57"/>
    </location>
</feature>
<dbReference type="Proteomes" id="UP000288805">
    <property type="component" value="Unassembled WGS sequence"/>
</dbReference>
<proteinExistence type="predicted"/>
<accession>A0A438EVW1</accession>
<evidence type="ECO:0000313" key="4">
    <source>
        <dbReference type="EMBL" id="RVW51826.1"/>
    </source>
</evidence>
<dbReference type="AlphaFoldDB" id="A0A438EVW1"/>
<dbReference type="InterPro" id="IPR005135">
    <property type="entry name" value="Endo/exonuclease/phosphatase"/>
</dbReference>
<dbReference type="InterPro" id="IPR026960">
    <property type="entry name" value="RVT-Znf"/>
</dbReference>
<dbReference type="Pfam" id="PF13966">
    <property type="entry name" value="zf-RVT"/>
    <property type="match status" value="1"/>
</dbReference>
<evidence type="ECO:0000259" key="3">
    <source>
        <dbReference type="Pfam" id="PF13966"/>
    </source>
</evidence>
<comment type="caution">
    <text evidence="4">The sequence shown here is derived from an EMBL/GenBank/DDBJ whole genome shotgun (WGS) entry which is preliminary data.</text>
</comment>
<feature type="domain" description="Reverse transcriptase zinc-binding" evidence="3">
    <location>
        <begin position="540"/>
        <end position="593"/>
    </location>
</feature>
<evidence type="ECO:0000259" key="2">
    <source>
        <dbReference type="Pfam" id="PF03372"/>
    </source>
</evidence>
<dbReference type="PANTHER" id="PTHR33116:SF78">
    <property type="entry name" value="OS12G0587133 PROTEIN"/>
    <property type="match status" value="1"/>
</dbReference>
<dbReference type="InterPro" id="IPR036691">
    <property type="entry name" value="Endo/exonu/phosph_ase_sf"/>
</dbReference>
<name>A0A438EVW1_VITVI</name>
<evidence type="ECO:0000256" key="1">
    <source>
        <dbReference type="SAM" id="MobiDB-lite"/>
    </source>
</evidence>
<dbReference type="PANTHER" id="PTHR33116">
    <property type="entry name" value="REVERSE TRANSCRIPTASE ZINC-BINDING DOMAIN-CONTAINING PROTEIN-RELATED-RELATED"/>
    <property type="match status" value="1"/>
</dbReference>
<dbReference type="Pfam" id="PF03372">
    <property type="entry name" value="Exo_endo_phos"/>
    <property type="match status" value="1"/>
</dbReference>
<protein>
    <submittedName>
        <fullName evidence="4">Uncharacterized protein</fullName>
    </submittedName>
</protein>